<organism evidence="3 4">
    <name type="scientific">Cohnella soli</name>
    <dbReference type="NCBI Taxonomy" id="425005"/>
    <lineage>
        <taxon>Bacteria</taxon>
        <taxon>Bacillati</taxon>
        <taxon>Bacillota</taxon>
        <taxon>Bacilli</taxon>
        <taxon>Bacillales</taxon>
        <taxon>Paenibacillaceae</taxon>
        <taxon>Cohnella</taxon>
    </lineage>
</organism>
<dbReference type="PANTHER" id="PTHR35174">
    <property type="entry name" value="BLL7171 PROTEIN-RELATED"/>
    <property type="match status" value="1"/>
</dbReference>
<keyword evidence="4" id="KW-1185">Reference proteome</keyword>
<comment type="caution">
    <text evidence="3">The sequence shown here is derived from an EMBL/GenBank/DDBJ whole genome shotgun (WGS) entry which is preliminary data.</text>
</comment>
<dbReference type="EMBL" id="JBHSMI010000052">
    <property type="protein sequence ID" value="MFC5406014.1"/>
    <property type="molecule type" value="Genomic_DNA"/>
</dbReference>
<dbReference type="SUPFAM" id="SSF54909">
    <property type="entry name" value="Dimeric alpha+beta barrel"/>
    <property type="match status" value="1"/>
</dbReference>
<dbReference type="Pfam" id="PF03795">
    <property type="entry name" value="YCII"/>
    <property type="match status" value="1"/>
</dbReference>
<dbReference type="Gene3D" id="3.30.70.1060">
    <property type="entry name" value="Dimeric alpha+beta barrel"/>
    <property type="match status" value="1"/>
</dbReference>
<evidence type="ECO:0000313" key="4">
    <source>
        <dbReference type="Proteomes" id="UP001596113"/>
    </source>
</evidence>
<dbReference type="RefSeq" id="WP_378137818.1">
    <property type="nucleotide sequence ID" value="NZ_JBHSMI010000052.1"/>
</dbReference>
<reference evidence="4" key="1">
    <citation type="journal article" date="2019" name="Int. J. Syst. Evol. Microbiol.">
        <title>The Global Catalogue of Microorganisms (GCM) 10K type strain sequencing project: providing services to taxonomists for standard genome sequencing and annotation.</title>
        <authorList>
            <consortium name="The Broad Institute Genomics Platform"/>
            <consortium name="The Broad Institute Genome Sequencing Center for Infectious Disease"/>
            <person name="Wu L."/>
            <person name="Ma J."/>
        </authorList>
    </citation>
    <scope>NUCLEOTIDE SEQUENCE [LARGE SCALE GENOMIC DNA]</scope>
    <source>
        <strain evidence="4">CGMCC 1.18575</strain>
    </source>
</reference>
<evidence type="ECO:0000259" key="2">
    <source>
        <dbReference type="Pfam" id="PF03795"/>
    </source>
</evidence>
<feature type="domain" description="YCII-related" evidence="2">
    <location>
        <begin position="1"/>
        <end position="114"/>
    </location>
</feature>
<gene>
    <name evidence="3" type="ORF">ACFPOF_25010</name>
</gene>
<dbReference type="InterPro" id="IPR005545">
    <property type="entry name" value="YCII"/>
</dbReference>
<sequence>MIFLLLVQASRHSEAGLKPGSTLADALATYNEALAEAGVLVSREELETSASGIRISYPEVGGEPFVAVGPFRPDEDRMVAAYTMIDVSSQEEAIEWAMRMPDPNGFGEGHIELRQLKTKSGGY</sequence>
<accession>A0ABW0HYD2</accession>
<evidence type="ECO:0000313" key="3">
    <source>
        <dbReference type="EMBL" id="MFC5406014.1"/>
    </source>
</evidence>
<evidence type="ECO:0000256" key="1">
    <source>
        <dbReference type="ARBA" id="ARBA00007689"/>
    </source>
</evidence>
<dbReference type="PANTHER" id="PTHR35174:SF4">
    <property type="entry name" value="BLL7163 PROTEIN"/>
    <property type="match status" value="1"/>
</dbReference>
<proteinExistence type="inferred from homology"/>
<comment type="similarity">
    <text evidence="1">Belongs to the YciI family.</text>
</comment>
<dbReference type="InterPro" id="IPR011008">
    <property type="entry name" value="Dimeric_a/b-barrel"/>
</dbReference>
<name>A0ABW0HYD2_9BACL</name>
<dbReference type="Proteomes" id="UP001596113">
    <property type="component" value="Unassembled WGS sequence"/>
</dbReference>
<protein>
    <submittedName>
        <fullName evidence="3">YciI family protein</fullName>
    </submittedName>
</protein>